<keyword evidence="1" id="KW-0175">Coiled coil</keyword>
<dbReference type="RefSeq" id="WP_194848270.1">
    <property type="nucleotide sequence ID" value="NZ_JAAEJV010000054.1"/>
</dbReference>
<evidence type="ECO:0008006" key="4">
    <source>
        <dbReference type="Google" id="ProtNLM"/>
    </source>
</evidence>
<dbReference type="PANTHER" id="PTHR46433">
    <property type="entry name" value="ANK_REP_REGION DOMAIN-CONTAINING PROTEIN-RELATED"/>
    <property type="match status" value="1"/>
</dbReference>
<dbReference type="Proteomes" id="UP001194714">
    <property type="component" value="Unassembled WGS sequence"/>
</dbReference>
<evidence type="ECO:0000313" key="2">
    <source>
        <dbReference type="EMBL" id="MBF5059945.1"/>
    </source>
</evidence>
<gene>
    <name evidence="2" type="ORF">NEPTK9_001469</name>
</gene>
<reference evidence="2 3" key="1">
    <citation type="submission" date="2020-01" db="EMBL/GenBank/DDBJ databases">
        <title>Draft genome sequence of Cand. Neptunochlamydia vexilliferae K9.</title>
        <authorList>
            <person name="Schulz F."/>
            <person name="Koestlbacher S."/>
            <person name="Wascher F."/>
            <person name="Pizzetti I."/>
            <person name="Horn M."/>
        </authorList>
    </citation>
    <scope>NUCLEOTIDE SEQUENCE [LARGE SCALE GENOMIC DNA]</scope>
    <source>
        <strain evidence="2 3">K9</strain>
    </source>
</reference>
<protein>
    <recommendedName>
        <fullName evidence="4">Protein kinase domain-containing protein</fullName>
    </recommendedName>
</protein>
<comment type="caution">
    <text evidence="2">The sequence shown here is derived from an EMBL/GenBank/DDBJ whole genome shotgun (WGS) entry which is preliminary data.</text>
</comment>
<evidence type="ECO:0000313" key="3">
    <source>
        <dbReference type="Proteomes" id="UP001194714"/>
    </source>
</evidence>
<keyword evidence="3" id="KW-1185">Reference proteome</keyword>
<proteinExistence type="predicted"/>
<dbReference type="PANTHER" id="PTHR46433:SF1">
    <property type="entry name" value="ANKYRIN REPEAT-CONTAINING PROTEIN"/>
    <property type="match status" value="1"/>
</dbReference>
<evidence type="ECO:0000256" key="1">
    <source>
        <dbReference type="SAM" id="Coils"/>
    </source>
</evidence>
<feature type="non-terminal residue" evidence="2">
    <location>
        <position position="414"/>
    </location>
</feature>
<organism evidence="2 3">
    <name type="scientific">Candidatus Neptunichlamydia vexilliferae</name>
    <dbReference type="NCBI Taxonomy" id="1651774"/>
    <lineage>
        <taxon>Bacteria</taxon>
        <taxon>Pseudomonadati</taxon>
        <taxon>Chlamydiota</taxon>
        <taxon>Chlamydiia</taxon>
        <taxon>Parachlamydiales</taxon>
        <taxon>Simkaniaceae</taxon>
        <taxon>Candidatus Neptunichlamydia</taxon>
    </lineage>
</organism>
<name>A0ABS0B0N3_9BACT</name>
<feature type="coiled-coil region" evidence="1">
    <location>
        <begin position="122"/>
        <end position="149"/>
    </location>
</feature>
<dbReference type="EMBL" id="JAAEJV010000054">
    <property type="protein sequence ID" value="MBF5059945.1"/>
    <property type="molecule type" value="Genomic_DNA"/>
</dbReference>
<accession>A0ABS0B0N3</accession>
<sequence>MSSSSSSSNQVLSSYISDRSALALAIQRLSDKHDPLETTIAKLIERGVDPDWLQNIHRPEALFTALFFSQTPTKSGGFFSRRSKKSPEGAETRLNTLLTKKITQKYPSFQTIDQEITRLEKSAKTRTDLKNLQKEIKTLINLYHQFKKEVLTQTANKRLETITGPILLHQPSGPTLQLPQKLGRRLCSLGKYGQNKKQNAYGASAVMEHQGIFLKREQFNPLSPGEEFLVKSFSNLLSPTHGSAATLLLKIQNIWIQDPISQKHTNNPLRKKYIQTHLEKQTLTHRKIFKNFTAAEKKAYPFNYERTSHILQASIGVPGKNLREYIETNQTLTNITQESATIQLLLTLLLRLGDARSDNFMVTQESNHLRLIDSDPIWQPYLLPHSGEHKLTVRSTTLLLPHMDNPADPTICQT</sequence>